<feature type="compositionally biased region" description="Low complexity" evidence="1">
    <location>
        <begin position="758"/>
        <end position="769"/>
    </location>
</feature>
<evidence type="ECO:0000259" key="2">
    <source>
        <dbReference type="Pfam" id="PF05205"/>
    </source>
</evidence>
<dbReference type="EMBL" id="OU963865">
    <property type="protein sequence ID" value="CAH0388955.1"/>
    <property type="molecule type" value="Genomic_DNA"/>
</dbReference>
<dbReference type="Proteomes" id="UP001152759">
    <property type="component" value="Chromosome 4"/>
</dbReference>
<proteinExistence type="predicted"/>
<dbReference type="Pfam" id="PF05205">
    <property type="entry name" value="COMPASS-Shg1"/>
    <property type="match status" value="1"/>
</dbReference>
<feature type="compositionally biased region" description="Low complexity" evidence="1">
    <location>
        <begin position="1703"/>
        <end position="1719"/>
    </location>
</feature>
<dbReference type="InterPro" id="IPR055264">
    <property type="entry name" value="BOD1/SHG1_dom"/>
</dbReference>
<feature type="compositionally biased region" description="Polar residues" evidence="1">
    <location>
        <begin position="1192"/>
        <end position="1206"/>
    </location>
</feature>
<gene>
    <name evidence="3" type="ORF">BEMITA_LOCUS7831</name>
</gene>
<feature type="compositionally biased region" description="Polar residues" evidence="1">
    <location>
        <begin position="304"/>
        <end position="313"/>
    </location>
</feature>
<evidence type="ECO:0000313" key="4">
    <source>
        <dbReference type="Proteomes" id="UP001152759"/>
    </source>
</evidence>
<feature type="region of interest" description="Disordered" evidence="1">
    <location>
        <begin position="297"/>
        <end position="318"/>
    </location>
</feature>
<protein>
    <recommendedName>
        <fullName evidence="2">BOD1/SHG1 domain-containing protein</fullName>
    </recommendedName>
</protein>
<evidence type="ECO:0000256" key="1">
    <source>
        <dbReference type="SAM" id="MobiDB-lite"/>
    </source>
</evidence>
<feature type="compositionally biased region" description="Basic and acidic residues" evidence="1">
    <location>
        <begin position="1688"/>
        <end position="1697"/>
    </location>
</feature>
<feature type="compositionally biased region" description="Acidic residues" evidence="1">
    <location>
        <begin position="345"/>
        <end position="354"/>
    </location>
</feature>
<feature type="compositionally biased region" description="Polar residues" evidence="1">
    <location>
        <begin position="1060"/>
        <end position="1073"/>
    </location>
</feature>
<sequence length="1739" mass="192566">MESTELCEANATNYLPGDPELIDKIVFQLKLQGLFDEFRKECLADVDTKPAYQNLRQRVDTSVESFLNRTTWCATLNKKNVRENLRKHVYDCRFLDMGLERIVEQVVNPKICSVFMPKVEEVVYKFLGIPIEAKPEAESTSTSNKGTEKGKSSRFKGEPHNLLPEELEPISPDHNGLSDGEVADKSEDKQEDTNLEEETKEIKEEILSPSRIKQEAKEDSKEDDTSPMFEPHHGKKDSDSEMSGISDMLSQSSLESPKKTDSPEMEVAQVQTPQDTEIKVEIEAVSQDFNVEESEPMIDASAISPLTSSSVGSPDSPREKMLFSEKMFDETCASYISIKSANEGQFDDESSDSDGYERVRITYSPKEHFGHKDSNGLADGKKSISDLDTSSIESRIGGKKDNGREGSPGVQLSQEDDEELSLPKTPTIHYDNAEFESVNELQKSIKKTQEKSVEESSLTSSDDCLSKSGVVKDSTENSNMCFKQTEESNLSIDTENSLSGKKNLTEQKKRETQKLYERNSKESERKHSHRSSHSSRKDSATKERHSHSSKSSRDVSKESKEKSSKDGKESSHKSKDYKSSKDSKDAKVQKDKETKPSKDDSSKDKHEHSSKAHHSSKESQESKDSKHHSRDSKHSSKHRSSDRSSKDHHRSSSKDSHDKHKSSKEVDKKSKDEGKEKNSGDKTKEEKKTDKNHKDRKNKDQCSSSTSSRDRDSRRSSDRDNDGSSSTHRNHKSSQIHSTSETSRKEDPPKKSSHKHSSSSSKSSDSSDSTKARIVHSVLEHPLPDVNLQDPPAATDVSSQSLVTKSELQQSLSDNHLGNTLILFDKTPKVILERCSLDGLQSPPMNVSGSHASIISLASSFSRIKEDTDSLRVKKPRNAANFLEAKKMLEQHILEKQMLSEQSKRDKCLENKSLQESVKSSSVASKQITADEPACSEPPSPKKRKIAANIFQSLDKPNEQKILELSEESEEIVSRAECVADFDKTNSGSDGPIGDVSLVNTPAGETSKFNETVQANGSDLINSAMNRVESELEVLTTTENNGSTVETERDQSIQQMWSGENSIKTESYPTNLEENPEKNSDRTNSEANAVELQTNESQSEVQHTQLSKEVNISLKAGEMDKGQNIAQSTGIETKIFTSPDEKDLAQSGSTPENHGFTAKTASSKNADESKGSVNQSENNMQDSLEIKGEETLITTENKTKESNQSVVEGKSDKNSMEEYEQNTDRTEVCTVKENVEVQESSDKSLPQRNENSVKDCAEVMLDLEKDEDLQPSMTRNEGQSKGLSVNYLEAEKTAEISLPNTSQSEILGDTEQSILKEENQPVALSVATREIGKEASAAEILGSESAQAESMDVNFEISDELKADPKTLFTKFRSFLVSRYQNLSTTDTKSLEQIPAQDLINQQFLNFVNNFELQIKPLNQKISLTSDYVDIDSDLDEFLRLNNFQVQRQYCVSVPEIGLPCWVYDEKHDCFVLKEGISPVVSNLKRKGGAASSEEASNQMKAKKIKIYGISTGELQVSPGSPCSGESSTKIPHGAERSRSNQASTKSNISDVLSLSTSQLNDSISPSKYDGDCSFDDSSILTTPNKSLTAQLIEPALESLLAESGLAPFVPGGNVPSPKNASSEEAFSLPPTPESESILIQSKPLKGSKRHSGESNATAKKKSPISGKTTPPMKQRNALVESSQGKLQRYDSSDLYKPRPLFSQTSRRARSNNSSTRDSIGVENESINALNSNIVTKKR</sequence>
<feature type="compositionally biased region" description="Basic and acidic residues" evidence="1">
    <location>
        <begin position="355"/>
        <end position="385"/>
    </location>
</feature>
<feature type="compositionally biased region" description="Basic and acidic residues" evidence="1">
    <location>
        <begin position="182"/>
        <end position="192"/>
    </location>
</feature>
<feature type="region of interest" description="Disordered" evidence="1">
    <location>
        <begin position="1129"/>
        <end position="1225"/>
    </location>
</feature>
<evidence type="ECO:0000313" key="3">
    <source>
        <dbReference type="EMBL" id="CAH0388955.1"/>
    </source>
</evidence>
<feature type="compositionally biased region" description="Polar residues" evidence="1">
    <location>
        <begin position="1540"/>
        <end position="1549"/>
    </location>
</feature>
<feature type="compositionally biased region" description="Basic and acidic residues" evidence="1">
    <location>
        <begin position="708"/>
        <end position="722"/>
    </location>
</feature>
<feature type="compositionally biased region" description="Basic and acidic residues" evidence="1">
    <location>
        <begin position="639"/>
        <end position="700"/>
    </location>
</feature>
<dbReference type="PANTHER" id="PTHR31532:SF10">
    <property type="entry name" value="BIORIENTATION OF CHROMOSOMES IN CELL DIVISION PROTEIN 1-LIKE 1"/>
    <property type="match status" value="1"/>
</dbReference>
<organism evidence="3 4">
    <name type="scientific">Bemisia tabaci</name>
    <name type="common">Sweetpotato whitefly</name>
    <name type="synonym">Aleurodes tabaci</name>
    <dbReference type="NCBI Taxonomy" id="7038"/>
    <lineage>
        <taxon>Eukaryota</taxon>
        <taxon>Metazoa</taxon>
        <taxon>Ecdysozoa</taxon>
        <taxon>Arthropoda</taxon>
        <taxon>Hexapoda</taxon>
        <taxon>Insecta</taxon>
        <taxon>Pterygota</taxon>
        <taxon>Neoptera</taxon>
        <taxon>Paraneoptera</taxon>
        <taxon>Hemiptera</taxon>
        <taxon>Sternorrhyncha</taxon>
        <taxon>Aleyrodoidea</taxon>
        <taxon>Aleyrodidae</taxon>
        <taxon>Aleyrodinae</taxon>
        <taxon>Bemisia</taxon>
    </lineage>
</organism>
<feature type="compositionally biased region" description="Basic and acidic residues" evidence="1">
    <location>
        <begin position="551"/>
        <end position="624"/>
    </location>
</feature>
<feature type="compositionally biased region" description="Basic and acidic residues" evidence="1">
    <location>
        <begin position="503"/>
        <end position="525"/>
    </location>
</feature>
<dbReference type="KEGG" id="btab:109031511"/>
<feature type="compositionally biased region" description="Basic and acidic residues" evidence="1">
    <location>
        <begin position="200"/>
        <end position="239"/>
    </location>
</feature>
<feature type="region of interest" description="Disordered" evidence="1">
    <location>
        <begin position="1517"/>
        <end position="1549"/>
    </location>
</feature>
<dbReference type="GO" id="GO:0048188">
    <property type="term" value="C:Set1C/COMPASS complex"/>
    <property type="evidence" value="ECO:0007669"/>
    <property type="project" value="TreeGrafter"/>
</dbReference>
<reference evidence="3" key="1">
    <citation type="submission" date="2021-12" db="EMBL/GenBank/DDBJ databases">
        <authorList>
            <person name="King R."/>
        </authorList>
    </citation>
    <scope>NUCLEOTIDE SEQUENCE</scope>
</reference>
<feature type="region of interest" description="Disordered" evidence="1">
    <location>
        <begin position="339"/>
        <end position="771"/>
    </location>
</feature>
<feature type="region of interest" description="Disordered" evidence="1">
    <location>
        <begin position="1612"/>
        <end position="1724"/>
    </location>
</feature>
<dbReference type="PANTHER" id="PTHR31532">
    <property type="entry name" value="BIORIENTATION OF CHROMOSOMES IN CELL DIVISION 1 FAMILY MEMBER"/>
    <property type="match status" value="1"/>
</dbReference>
<feature type="compositionally biased region" description="Basic and acidic residues" evidence="1">
    <location>
        <begin position="1209"/>
        <end position="1225"/>
    </location>
</feature>
<feature type="compositionally biased region" description="Polar residues" evidence="1">
    <location>
        <begin position="1517"/>
        <end position="1530"/>
    </location>
</feature>
<feature type="compositionally biased region" description="Basic and acidic residues" evidence="1">
    <location>
        <begin position="146"/>
        <end position="159"/>
    </location>
</feature>
<feature type="compositionally biased region" description="Basic and acidic residues" evidence="1">
    <location>
        <begin position="1075"/>
        <end position="1084"/>
    </location>
</feature>
<feature type="compositionally biased region" description="Polar residues" evidence="1">
    <location>
        <begin position="1085"/>
        <end position="1106"/>
    </location>
</feature>
<accession>A0A9P0AEC4</accession>
<feature type="region of interest" description="Disordered" evidence="1">
    <location>
        <begin position="920"/>
        <end position="943"/>
    </location>
</feature>
<feature type="compositionally biased region" description="Polar residues" evidence="1">
    <location>
        <begin position="1171"/>
        <end position="1182"/>
    </location>
</feature>
<feature type="region of interest" description="Disordered" evidence="1">
    <location>
        <begin position="1060"/>
        <end position="1106"/>
    </location>
</feature>
<feature type="compositionally biased region" description="Polar residues" evidence="1">
    <location>
        <begin position="476"/>
        <end position="502"/>
    </location>
</feature>
<name>A0A9P0AEC4_BEMTA</name>
<feature type="region of interest" description="Disordered" evidence="1">
    <location>
        <begin position="135"/>
        <end position="275"/>
    </location>
</feature>
<feature type="domain" description="BOD1/SHG1" evidence="2">
    <location>
        <begin position="25"/>
        <end position="120"/>
    </location>
</feature>
<feature type="compositionally biased region" description="Basic residues" evidence="1">
    <location>
        <begin position="625"/>
        <end position="638"/>
    </location>
</feature>
<keyword evidence="4" id="KW-1185">Reference proteome</keyword>
<dbReference type="GO" id="GO:0031297">
    <property type="term" value="P:replication fork processing"/>
    <property type="evidence" value="ECO:0007669"/>
    <property type="project" value="TreeGrafter"/>
</dbReference>